<evidence type="ECO:0000256" key="17">
    <source>
        <dbReference type="ARBA" id="ARBA00048623"/>
    </source>
</evidence>
<gene>
    <name evidence="19" type="primary">cobS</name>
    <name evidence="20" type="ORF">BEP19_03645</name>
</gene>
<dbReference type="PANTHER" id="PTHR34148:SF1">
    <property type="entry name" value="ADENOSYLCOBINAMIDE-GDP RIBAZOLETRANSFERASE"/>
    <property type="match status" value="1"/>
</dbReference>
<comment type="cofactor">
    <cofactor evidence="1 19">
        <name>Mg(2+)</name>
        <dbReference type="ChEBI" id="CHEBI:18420"/>
    </cofactor>
</comment>
<evidence type="ECO:0000256" key="9">
    <source>
        <dbReference type="ARBA" id="ARBA00022679"/>
    </source>
</evidence>
<comment type="function">
    <text evidence="14 19">Joins adenosylcobinamide-GDP and alpha-ribazole to generate adenosylcobalamin (Ado-cobalamin). Also synthesizes adenosylcobalamin 5'-phosphate from adenosylcobinamide-GDP and alpha-ribazole 5'-phosphate.</text>
</comment>
<feature type="transmembrane region" description="Helical" evidence="19">
    <location>
        <begin position="59"/>
        <end position="78"/>
    </location>
</feature>
<evidence type="ECO:0000313" key="21">
    <source>
        <dbReference type="Proteomes" id="UP000284219"/>
    </source>
</evidence>
<evidence type="ECO:0000256" key="14">
    <source>
        <dbReference type="ARBA" id="ARBA00025228"/>
    </source>
</evidence>
<evidence type="ECO:0000313" key="20">
    <source>
        <dbReference type="EMBL" id="RKD24942.1"/>
    </source>
</evidence>
<dbReference type="GO" id="GO:0005886">
    <property type="term" value="C:plasma membrane"/>
    <property type="evidence" value="ECO:0007669"/>
    <property type="project" value="UniProtKB-SubCell"/>
</dbReference>
<comment type="caution">
    <text evidence="20">The sequence shown here is derived from an EMBL/GenBank/DDBJ whole genome shotgun (WGS) entry which is preliminary data.</text>
</comment>
<protein>
    <recommendedName>
        <fullName evidence="6 19">Adenosylcobinamide-GDP ribazoletransferase</fullName>
        <ecNumber evidence="5 19">2.7.8.26</ecNumber>
    </recommendedName>
    <alternativeName>
        <fullName evidence="16 19">Cobalamin synthase</fullName>
    </alternativeName>
    <alternativeName>
        <fullName evidence="15 19">Cobalamin-5'-phosphate synthase</fullName>
    </alternativeName>
</protein>
<organism evidence="20 21">
    <name type="scientific">Ammoniphilus oxalaticus</name>
    <dbReference type="NCBI Taxonomy" id="66863"/>
    <lineage>
        <taxon>Bacteria</taxon>
        <taxon>Bacillati</taxon>
        <taxon>Bacillota</taxon>
        <taxon>Bacilli</taxon>
        <taxon>Bacillales</taxon>
        <taxon>Paenibacillaceae</taxon>
        <taxon>Aneurinibacillus group</taxon>
        <taxon>Ammoniphilus</taxon>
    </lineage>
</organism>
<dbReference type="EMBL" id="MCHY01000007">
    <property type="protein sequence ID" value="RKD24942.1"/>
    <property type="molecule type" value="Genomic_DNA"/>
</dbReference>
<comment type="subcellular location">
    <subcellularLocation>
        <location evidence="2 19">Cell membrane</location>
        <topology evidence="2 19">Multi-pass membrane protein</topology>
    </subcellularLocation>
</comment>
<dbReference type="GO" id="GO:0051073">
    <property type="term" value="F:adenosylcobinamide-GDP ribazoletransferase activity"/>
    <property type="evidence" value="ECO:0007669"/>
    <property type="project" value="UniProtKB-UniRule"/>
</dbReference>
<dbReference type="PANTHER" id="PTHR34148">
    <property type="entry name" value="ADENOSYLCOBINAMIDE-GDP RIBAZOLETRANSFERASE"/>
    <property type="match status" value="1"/>
</dbReference>
<reference evidence="20 21" key="1">
    <citation type="submission" date="2016-08" db="EMBL/GenBank/DDBJ databases">
        <title>Novel Firmicute Genomes.</title>
        <authorList>
            <person name="Poppleton D.I."/>
            <person name="Gribaldo S."/>
        </authorList>
    </citation>
    <scope>NUCLEOTIDE SEQUENCE [LARGE SCALE GENOMIC DNA]</scope>
    <source>
        <strain evidence="20 21">RAOx-1</strain>
    </source>
</reference>
<evidence type="ECO:0000256" key="2">
    <source>
        <dbReference type="ARBA" id="ARBA00004651"/>
    </source>
</evidence>
<accession>A0A419SLS9</accession>
<feature type="transmembrane region" description="Helical" evidence="19">
    <location>
        <begin position="106"/>
        <end position="123"/>
    </location>
</feature>
<feature type="transmembrane region" description="Helical" evidence="19">
    <location>
        <begin position="135"/>
        <end position="155"/>
    </location>
</feature>
<comment type="catalytic activity">
    <reaction evidence="18 19">
        <text>alpha-ribazole 5'-phosphate + adenosylcob(III)inamide-GDP = adenosylcob(III)alamin 5'-phosphate + GMP + H(+)</text>
        <dbReference type="Rhea" id="RHEA:23560"/>
        <dbReference type="ChEBI" id="CHEBI:15378"/>
        <dbReference type="ChEBI" id="CHEBI:57918"/>
        <dbReference type="ChEBI" id="CHEBI:58115"/>
        <dbReference type="ChEBI" id="CHEBI:60487"/>
        <dbReference type="ChEBI" id="CHEBI:60493"/>
        <dbReference type="EC" id="2.7.8.26"/>
    </reaction>
</comment>
<evidence type="ECO:0000256" key="3">
    <source>
        <dbReference type="ARBA" id="ARBA00004663"/>
    </source>
</evidence>
<evidence type="ECO:0000256" key="12">
    <source>
        <dbReference type="ARBA" id="ARBA00022989"/>
    </source>
</evidence>
<feature type="transmembrane region" description="Helical" evidence="19">
    <location>
        <begin position="175"/>
        <end position="192"/>
    </location>
</feature>
<dbReference type="NCBIfam" id="TIGR00317">
    <property type="entry name" value="cobS"/>
    <property type="match status" value="1"/>
</dbReference>
<proteinExistence type="inferred from homology"/>
<keyword evidence="9 19" id="KW-0808">Transferase</keyword>
<keyword evidence="8 19" id="KW-0169">Cobalamin biosynthesis</keyword>
<keyword evidence="7 19" id="KW-1003">Cell membrane</keyword>
<keyword evidence="12 19" id="KW-1133">Transmembrane helix</keyword>
<dbReference type="EC" id="2.7.8.26" evidence="5 19"/>
<keyword evidence="13 19" id="KW-0472">Membrane</keyword>
<feature type="transmembrane region" description="Helical" evidence="19">
    <location>
        <begin position="33"/>
        <end position="54"/>
    </location>
</feature>
<evidence type="ECO:0000256" key="16">
    <source>
        <dbReference type="ARBA" id="ARBA00032853"/>
    </source>
</evidence>
<dbReference type="AlphaFoldDB" id="A0A419SLS9"/>
<evidence type="ECO:0000256" key="1">
    <source>
        <dbReference type="ARBA" id="ARBA00001946"/>
    </source>
</evidence>
<dbReference type="Proteomes" id="UP000284219">
    <property type="component" value="Unassembled WGS sequence"/>
</dbReference>
<dbReference type="GO" id="GO:0009236">
    <property type="term" value="P:cobalamin biosynthetic process"/>
    <property type="evidence" value="ECO:0007669"/>
    <property type="project" value="UniProtKB-UniRule"/>
</dbReference>
<comment type="catalytic activity">
    <reaction evidence="17 19">
        <text>alpha-ribazole + adenosylcob(III)inamide-GDP = adenosylcob(III)alamin + GMP + H(+)</text>
        <dbReference type="Rhea" id="RHEA:16049"/>
        <dbReference type="ChEBI" id="CHEBI:10329"/>
        <dbReference type="ChEBI" id="CHEBI:15378"/>
        <dbReference type="ChEBI" id="CHEBI:18408"/>
        <dbReference type="ChEBI" id="CHEBI:58115"/>
        <dbReference type="ChEBI" id="CHEBI:60487"/>
        <dbReference type="EC" id="2.7.8.26"/>
    </reaction>
</comment>
<evidence type="ECO:0000256" key="13">
    <source>
        <dbReference type="ARBA" id="ARBA00023136"/>
    </source>
</evidence>
<feature type="transmembrane region" description="Helical" evidence="19">
    <location>
        <begin position="197"/>
        <end position="215"/>
    </location>
</feature>
<dbReference type="HAMAP" id="MF_00719">
    <property type="entry name" value="CobS"/>
    <property type="match status" value="1"/>
</dbReference>
<evidence type="ECO:0000256" key="11">
    <source>
        <dbReference type="ARBA" id="ARBA00022842"/>
    </source>
</evidence>
<evidence type="ECO:0000256" key="19">
    <source>
        <dbReference type="HAMAP-Rule" id="MF_00719"/>
    </source>
</evidence>
<name>A0A419SLS9_9BACL</name>
<comment type="pathway">
    <text evidence="3 19">Cofactor biosynthesis; adenosylcobalamin biosynthesis; adenosylcobalamin from cob(II)yrinate a,c-diamide: step 7/7.</text>
</comment>
<evidence type="ECO:0000256" key="10">
    <source>
        <dbReference type="ARBA" id="ARBA00022692"/>
    </source>
</evidence>
<evidence type="ECO:0000256" key="5">
    <source>
        <dbReference type="ARBA" id="ARBA00013200"/>
    </source>
</evidence>
<evidence type="ECO:0000256" key="15">
    <source>
        <dbReference type="ARBA" id="ARBA00032605"/>
    </source>
</evidence>
<evidence type="ECO:0000256" key="4">
    <source>
        <dbReference type="ARBA" id="ARBA00010561"/>
    </source>
</evidence>
<sequence length="249" mass="27229">MVGPFLQALAFLTRLPVPHRSLSERDWQRSPAYYPLVGVVIGLLLWAAGAGFLLLFSDWLAAVLVLVFWVFLTGGLHLDGWMDVADGLGSHRSPEQMREIMKDSRVGAMGVLAAVLLFLVKWVSIRELIGAHAPVWLLFSPWIARLVLLAALRFWPYTSVGGLGEGLVKGNHLGKAFVAHLLFVGVFVSLWAKSGGLLVALGLAVVAGIGWVSWICRKLEGMTGDSYGATVEWTETAVLLLILAMERWI</sequence>
<evidence type="ECO:0000256" key="7">
    <source>
        <dbReference type="ARBA" id="ARBA00022475"/>
    </source>
</evidence>
<evidence type="ECO:0000256" key="8">
    <source>
        <dbReference type="ARBA" id="ARBA00022573"/>
    </source>
</evidence>
<dbReference type="Pfam" id="PF02654">
    <property type="entry name" value="CobS"/>
    <property type="match status" value="1"/>
</dbReference>
<keyword evidence="21" id="KW-1185">Reference proteome</keyword>
<evidence type="ECO:0000256" key="6">
    <source>
        <dbReference type="ARBA" id="ARBA00015850"/>
    </source>
</evidence>
<keyword evidence="11 19" id="KW-0460">Magnesium</keyword>
<dbReference type="GO" id="GO:0008818">
    <property type="term" value="F:cobalamin 5'-phosphate synthase activity"/>
    <property type="evidence" value="ECO:0007669"/>
    <property type="project" value="UniProtKB-UniRule"/>
</dbReference>
<dbReference type="RefSeq" id="WP_170145269.1">
    <property type="nucleotide sequence ID" value="NZ_MCHY01000007.1"/>
</dbReference>
<keyword evidence="10 19" id="KW-0812">Transmembrane</keyword>
<dbReference type="InterPro" id="IPR003805">
    <property type="entry name" value="CobS"/>
</dbReference>
<dbReference type="UniPathway" id="UPA00148">
    <property type="reaction ID" value="UER00238"/>
</dbReference>
<evidence type="ECO:0000256" key="18">
    <source>
        <dbReference type="ARBA" id="ARBA00049504"/>
    </source>
</evidence>
<comment type="similarity">
    <text evidence="4 19">Belongs to the CobS family.</text>
</comment>